<reference evidence="1 2" key="1">
    <citation type="submission" date="2018-05" db="EMBL/GenBank/DDBJ databases">
        <title>Reference genomes for bee gut microbiota database.</title>
        <authorList>
            <person name="Ellegaard K.M."/>
        </authorList>
    </citation>
    <scope>NUCLEOTIDE SEQUENCE [LARGE SCALE GENOMIC DNA]</scope>
    <source>
        <strain evidence="1 2">ESL0172</strain>
    </source>
</reference>
<sequence>MPYSYSGVVKDIQYQIEKQKQRLAYTIPADDGSEEYEKKVKMMTNQIANYQLNIQNDTEVIYNLLFQRDFLLIAINQFLTETDHQTKQFFINFLNKVKSEKEADEQYKQKFKNWVYQENFSEKLIWEVKNPDKIKHNPVLNFPNFQ</sequence>
<dbReference type="Proteomes" id="UP000247673">
    <property type="component" value="Unassembled WGS sequence"/>
</dbReference>
<evidence type="ECO:0000313" key="2">
    <source>
        <dbReference type="Proteomes" id="UP000247673"/>
    </source>
</evidence>
<evidence type="ECO:0000313" key="1">
    <source>
        <dbReference type="EMBL" id="PXY91704.1"/>
    </source>
</evidence>
<name>A0A2V4DRN8_9GAMM</name>
<gene>
    <name evidence="1" type="ORF">DKK78_05130</name>
</gene>
<keyword evidence="2" id="KW-1185">Reference proteome</keyword>
<dbReference type="RefSeq" id="WP_110447642.1">
    <property type="nucleotide sequence ID" value="NZ_CP132381.1"/>
</dbReference>
<organism evidence="1 2">
    <name type="scientific">Gilliamella apis</name>
    <dbReference type="NCBI Taxonomy" id="1970738"/>
    <lineage>
        <taxon>Bacteria</taxon>
        <taxon>Pseudomonadati</taxon>
        <taxon>Pseudomonadota</taxon>
        <taxon>Gammaproteobacteria</taxon>
        <taxon>Orbales</taxon>
        <taxon>Orbaceae</taxon>
        <taxon>Gilliamella</taxon>
    </lineage>
</organism>
<protein>
    <submittedName>
        <fullName evidence="1">Uncharacterized protein</fullName>
    </submittedName>
</protein>
<dbReference type="OrthoDB" id="9993116at2"/>
<dbReference type="AlphaFoldDB" id="A0A2V4DRN8"/>
<accession>A0A2V4DRN8</accession>
<proteinExistence type="predicted"/>
<dbReference type="EMBL" id="QGLO01000004">
    <property type="protein sequence ID" value="PXY91704.1"/>
    <property type="molecule type" value="Genomic_DNA"/>
</dbReference>
<comment type="caution">
    <text evidence="1">The sequence shown here is derived from an EMBL/GenBank/DDBJ whole genome shotgun (WGS) entry which is preliminary data.</text>
</comment>